<dbReference type="Proteomes" id="UP000050517">
    <property type="component" value="Unassembled WGS sequence"/>
</dbReference>
<dbReference type="OrthoDB" id="9859210at2"/>
<keyword evidence="2" id="KW-0812">Transmembrane</keyword>
<name>A0A0N8VZJ2_9CORY</name>
<evidence type="ECO:0000313" key="4">
    <source>
        <dbReference type="Proteomes" id="UP000050517"/>
    </source>
</evidence>
<accession>A0A0N8VZJ2</accession>
<keyword evidence="4" id="KW-1185">Reference proteome</keyword>
<proteinExistence type="predicted"/>
<feature type="region of interest" description="Disordered" evidence="1">
    <location>
        <begin position="93"/>
        <end position="113"/>
    </location>
</feature>
<dbReference type="STRING" id="1544416.Cocul_00846"/>
<evidence type="ECO:0000256" key="2">
    <source>
        <dbReference type="SAM" id="Phobius"/>
    </source>
</evidence>
<gene>
    <name evidence="3" type="ORF">Cocul_00846</name>
</gene>
<reference evidence="3 4" key="1">
    <citation type="submission" date="2015-10" db="EMBL/GenBank/DDBJ databases">
        <title>Corynebacteirum lowii and Corynebacterium oculi species nova, derived from human clinical disease and and emended description of Corynebacterium mastiditis.</title>
        <authorList>
            <person name="Bernard K."/>
            <person name="Pacheco A.L."/>
            <person name="Mcdougall C."/>
            <person name="Burtx T."/>
            <person name="Weibe D."/>
            <person name="Tyler S."/>
            <person name="Olson A.B."/>
            <person name="Cnockaert M."/>
            <person name="Eguchi H."/>
            <person name="Kuwahara T."/>
            <person name="Nakayama-Imaohji H."/>
            <person name="Boudewijins M."/>
            <person name="Van Hoecke F."/>
            <person name="Bernier A.-M."/>
            <person name="Vandamme P."/>
        </authorList>
    </citation>
    <scope>NUCLEOTIDE SEQUENCE [LARGE SCALE GENOMIC DNA]</scope>
    <source>
        <strain evidence="3 4">NML 130210</strain>
    </source>
</reference>
<organism evidence="3 4">
    <name type="scientific">Corynebacterium oculi</name>
    <dbReference type="NCBI Taxonomy" id="1544416"/>
    <lineage>
        <taxon>Bacteria</taxon>
        <taxon>Bacillati</taxon>
        <taxon>Actinomycetota</taxon>
        <taxon>Actinomycetes</taxon>
        <taxon>Mycobacteriales</taxon>
        <taxon>Corynebacteriaceae</taxon>
        <taxon>Corynebacterium</taxon>
    </lineage>
</organism>
<comment type="caution">
    <text evidence="3">The sequence shown here is derived from an EMBL/GenBank/DDBJ whole genome shotgun (WGS) entry which is preliminary data.</text>
</comment>
<dbReference type="RefSeq" id="WP_055122055.1">
    <property type="nucleotide sequence ID" value="NZ_LKST01000002.1"/>
</dbReference>
<keyword evidence="2" id="KW-0472">Membrane</keyword>
<keyword evidence="2" id="KW-1133">Transmembrane helix</keyword>
<evidence type="ECO:0000256" key="1">
    <source>
        <dbReference type="SAM" id="MobiDB-lite"/>
    </source>
</evidence>
<protein>
    <submittedName>
        <fullName evidence="3">Uncharacterized protein</fullName>
    </submittedName>
</protein>
<sequence length="113" mass="12332">MTTTIHALDLPSATANLYGFIFWAILLGIPIVAFIKAKGIISRFLAAIFILPFSAILAFGWGFFGMAFAFSGAIIEKTNENYTELHNKNVLESGEGTLIPTPTSDPNENSYQE</sequence>
<feature type="transmembrane region" description="Helical" evidence="2">
    <location>
        <begin position="17"/>
        <end position="37"/>
    </location>
</feature>
<feature type="transmembrane region" description="Helical" evidence="2">
    <location>
        <begin position="44"/>
        <end position="70"/>
    </location>
</feature>
<dbReference type="PATRIC" id="fig|1544416.3.peg.845"/>
<dbReference type="EMBL" id="LKST01000002">
    <property type="protein sequence ID" value="KQB84050.1"/>
    <property type="molecule type" value="Genomic_DNA"/>
</dbReference>
<evidence type="ECO:0000313" key="3">
    <source>
        <dbReference type="EMBL" id="KQB84050.1"/>
    </source>
</evidence>
<dbReference type="AlphaFoldDB" id="A0A0N8VZJ2"/>
<feature type="compositionally biased region" description="Polar residues" evidence="1">
    <location>
        <begin position="100"/>
        <end position="113"/>
    </location>
</feature>